<sequence length="72" mass="8466">MHFFFFFLSPIRVEIYYLILIDGNFSCWSTNFISNRQITFINKLNSIFIGCNTQPIENQKTVTSTATKIDYV</sequence>
<dbReference type="AlphaFoldDB" id="A2C304"/>
<protein>
    <submittedName>
        <fullName evidence="1">Uncharacterized protein</fullName>
    </submittedName>
</protein>
<dbReference type="KEGG" id="pme:NATL1_13061"/>
<gene>
    <name evidence="1" type="ordered locus">NATL1_13061</name>
</gene>
<organism evidence="1 2">
    <name type="scientific">Prochlorococcus marinus (strain NATL1A)</name>
    <dbReference type="NCBI Taxonomy" id="167555"/>
    <lineage>
        <taxon>Bacteria</taxon>
        <taxon>Bacillati</taxon>
        <taxon>Cyanobacteriota</taxon>
        <taxon>Cyanophyceae</taxon>
        <taxon>Synechococcales</taxon>
        <taxon>Prochlorococcaceae</taxon>
        <taxon>Prochlorococcus</taxon>
    </lineage>
</organism>
<dbReference type="eggNOG" id="ENOG5030QBB">
    <property type="taxonomic scope" value="Bacteria"/>
</dbReference>
<reference evidence="2" key="1">
    <citation type="journal article" date="2007" name="PLoS Genet.">
        <title>Patterns and implications of gene gain and loss in the evolution of Prochlorococcus.</title>
        <authorList>
            <person name="Kettler G.C."/>
            <person name="Martiny A.C."/>
            <person name="Huang K."/>
            <person name="Zucker J."/>
            <person name="Coleman M.L."/>
            <person name="Rodrigue S."/>
            <person name="Chen F."/>
            <person name="Lapidus A."/>
            <person name="Ferriera S."/>
            <person name="Johnson J."/>
            <person name="Steglich C."/>
            <person name="Church G.M."/>
            <person name="Richardson P."/>
            <person name="Chisholm S.W."/>
        </authorList>
    </citation>
    <scope>NUCLEOTIDE SEQUENCE [LARGE SCALE GENOMIC DNA]</scope>
    <source>
        <strain evidence="2">NATL1A</strain>
    </source>
</reference>
<dbReference type="Proteomes" id="UP000002592">
    <property type="component" value="Chromosome"/>
</dbReference>
<accession>A2C304</accession>
<dbReference type="HOGENOM" id="CLU_2719058_0_0_3"/>
<name>A2C304_PROM1</name>
<dbReference type="EMBL" id="CP000553">
    <property type="protein sequence ID" value="ABM75864.1"/>
    <property type="molecule type" value="Genomic_DNA"/>
</dbReference>
<proteinExistence type="predicted"/>
<evidence type="ECO:0000313" key="1">
    <source>
        <dbReference type="EMBL" id="ABM75864.1"/>
    </source>
</evidence>
<evidence type="ECO:0000313" key="2">
    <source>
        <dbReference type="Proteomes" id="UP000002592"/>
    </source>
</evidence>